<dbReference type="InterPro" id="IPR057746">
    <property type="entry name" value="CpnT-like_N"/>
</dbReference>
<dbReference type="InterPro" id="IPR036689">
    <property type="entry name" value="ESAT-6-like_sf"/>
</dbReference>
<comment type="caution">
    <text evidence="2">The sequence shown here is derived from an EMBL/GenBank/DDBJ whole genome shotgun (WGS) entry which is preliminary data.</text>
</comment>
<feature type="domain" description="Outer membrane channel protein CpnT-like N-terminal" evidence="1">
    <location>
        <begin position="33"/>
        <end position="154"/>
    </location>
</feature>
<organism evidence="2 3">
    <name type="scientific">Streptomyces ochraceiscleroticus</name>
    <dbReference type="NCBI Taxonomy" id="47761"/>
    <lineage>
        <taxon>Bacteria</taxon>
        <taxon>Bacillati</taxon>
        <taxon>Actinomycetota</taxon>
        <taxon>Actinomycetes</taxon>
        <taxon>Kitasatosporales</taxon>
        <taxon>Streptomycetaceae</taxon>
        <taxon>Streptomyces</taxon>
    </lineage>
</organism>
<accession>A0ABW1MU17</accession>
<evidence type="ECO:0000313" key="3">
    <source>
        <dbReference type="Proteomes" id="UP001596139"/>
    </source>
</evidence>
<reference evidence="3" key="1">
    <citation type="journal article" date="2019" name="Int. J. Syst. Evol. Microbiol.">
        <title>The Global Catalogue of Microorganisms (GCM) 10K type strain sequencing project: providing services to taxonomists for standard genome sequencing and annotation.</title>
        <authorList>
            <consortium name="The Broad Institute Genomics Platform"/>
            <consortium name="The Broad Institute Genome Sequencing Center for Infectious Disease"/>
            <person name="Wu L."/>
            <person name="Ma J."/>
        </authorList>
    </citation>
    <scope>NUCLEOTIDE SEQUENCE [LARGE SCALE GENOMIC DNA]</scope>
    <source>
        <strain evidence="3">CGMCC 1.15180</strain>
    </source>
</reference>
<protein>
    <submittedName>
        <fullName evidence="2">WXG100 family type VII secretion target</fullName>
    </submittedName>
</protein>
<gene>
    <name evidence="2" type="ORF">ACFP4F_28975</name>
</gene>
<dbReference type="EMBL" id="JBHSPX010000008">
    <property type="protein sequence ID" value="MFC6066554.1"/>
    <property type="molecule type" value="Genomic_DNA"/>
</dbReference>
<dbReference type="SUPFAM" id="SSF140453">
    <property type="entry name" value="EsxAB dimer-like"/>
    <property type="match status" value="1"/>
</dbReference>
<evidence type="ECO:0000313" key="2">
    <source>
        <dbReference type="EMBL" id="MFC6066554.1"/>
    </source>
</evidence>
<evidence type="ECO:0000259" key="1">
    <source>
        <dbReference type="Pfam" id="PF25547"/>
    </source>
</evidence>
<proteinExistence type="predicted"/>
<name>A0ABW1MU17_9ACTN</name>
<dbReference type="Gene3D" id="1.10.287.1060">
    <property type="entry name" value="ESAT-6-like"/>
    <property type="match status" value="1"/>
</dbReference>
<dbReference type="Pfam" id="PF25547">
    <property type="entry name" value="WXG100_2"/>
    <property type="match status" value="1"/>
</dbReference>
<dbReference type="Proteomes" id="UP001596139">
    <property type="component" value="Unassembled WGS sequence"/>
</dbReference>
<keyword evidence="3" id="KW-1185">Reference proteome</keyword>
<sequence>MVDLNPLHYINQVNHAMGESMASVLEFLGISDPAVDPDGVREIAKKWRELAGALEDASRDAGAALEDVEWEGKAAEAFHLRAKKARDQADRMAYALRDGARALDQFADEAHEMITEIGVICVEIVEMEVAGLALSVLTAGMSTVATTLASGARAARIIALIARIEQSGTALARTIRAVVEVIRGLQRALRALKEIKGVATVGRMVGEGMKFSALDAALQDPDAFKDPGKLAHVLGEGAVLGVGGGVLGKAFGKGLKALKPSKLGRRGKALGLEGSGLARPRLRPGELDLAVRRDSLTGVTLADSDKLDDGLREAVERADAITLVTCDLSLVDHAAVAALGEAARAAGILLGAVVVAPGLSWSSADEHASAAVLREYVDTIAVLRDLPPVVHFLQVLRGGTRDSEEES</sequence>
<dbReference type="RefSeq" id="WP_051862793.1">
    <property type="nucleotide sequence ID" value="NZ_JBHSPX010000008.1"/>
</dbReference>